<evidence type="ECO:0000313" key="9">
    <source>
        <dbReference type="Proteomes" id="UP000195437"/>
    </source>
</evidence>
<evidence type="ECO:0000256" key="4">
    <source>
        <dbReference type="ARBA" id="ARBA00022553"/>
    </source>
</evidence>
<dbReference type="InterPro" id="IPR020806">
    <property type="entry name" value="PKS_PP-bd"/>
</dbReference>
<dbReference type="InterPro" id="IPR001031">
    <property type="entry name" value="Thioesterase"/>
</dbReference>
<dbReference type="PANTHER" id="PTHR45527:SF1">
    <property type="entry name" value="FATTY ACID SYNTHASE"/>
    <property type="match status" value="1"/>
</dbReference>
<dbReference type="NCBIfam" id="TIGR01733">
    <property type="entry name" value="AA-adenyl-dom"/>
    <property type="match status" value="3"/>
</dbReference>
<dbReference type="GO" id="GO:0031177">
    <property type="term" value="F:phosphopantetheine binding"/>
    <property type="evidence" value="ECO:0007669"/>
    <property type="project" value="InterPro"/>
</dbReference>
<dbReference type="CDD" id="cd05930">
    <property type="entry name" value="A_NRPS"/>
    <property type="match status" value="1"/>
</dbReference>
<dbReference type="SUPFAM" id="SSF53474">
    <property type="entry name" value="alpha/beta-Hydrolases"/>
    <property type="match status" value="1"/>
</dbReference>
<dbReference type="SUPFAM" id="SSF47336">
    <property type="entry name" value="ACP-like"/>
    <property type="match status" value="3"/>
</dbReference>
<dbReference type="FunFam" id="3.30.559.10:FF:000012">
    <property type="entry name" value="Non-ribosomal peptide synthetase"/>
    <property type="match status" value="3"/>
</dbReference>
<dbReference type="Gene3D" id="3.30.300.30">
    <property type="match status" value="3"/>
</dbReference>
<dbReference type="GO" id="GO:0017000">
    <property type="term" value="P:antibiotic biosynthetic process"/>
    <property type="evidence" value="ECO:0007669"/>
    <property type="project" value="UniProtKB-KW"/>
</dbReference>
<dbReference type="InterPro" id="IPR009081">
    <property type="entry name" value="PP-bd_ACP"/>
</dbReference>
<dbReference type="GO" id="GO:0008610">
    <property type="term" value="P:lipid biosynthetic process"/>
    <property type="evidence" value="ECO:0007669"/>
    <property type="project" value="UniProtKB-ARBA"/>
</dbReference>
<dbReference type="Gene3D" id="1.10.1200.10">
    <property type="entry name" value="ACP-like"/>
    <property type="match status" value="3"/>
</dbReference>
<dbReference type="InterPro" id="IPR025110">
    <property type="entry name" value="AMP-bd_C"/>
</dbReference>
<evidence type="ECO:0000256" key="3">
    <source>
        <dbReference type="ARBA" id="ARBA00022450"/>
    </source>
</evidence>
<feature type="domain" description="Carrier" evidence="7">
    <location>
        <begin position="1021"/>
        <end position="1096"/>
    </location>
</feature>
<dbReference type="SMART" id="SM00824">
    <property type="entry name" value="PKS_TE"/>
    <property type="match status" value="1"/>
</dbReference>
<evidence type="ECO:0000256" key="5">
    <source>
        <dbReference type="ARBA" id="ARBA00023194"/>
    </source>
</evidence>
<dbReference type="GO" id="GO:0072330">
    <property type="term" value="P:monocarboxylic acid biosynthetic process"/>
    <property type="evidence" value="ECO:0007669"/>
    <property type="project" value="UniProtKB-ARBA"/>
</dbReference>
<dbReference type="InterPro" id="IPR029058">
    <property type="entry name" value="AB_hydrolase_fold"/>
</dbReference>
<comment type="similarity">
    <text evidence="2">Belongs to the ATP-dependent AMP-binding enzyme family.</text>
</comment>
<dbReference type="SMART" id="SM00823">
    <property type="entry name" value="PKS_PP"/>
    <property type="match status" value="3"/>
</dbReference>
<dbReference type="GO" id="GO:0003824">
    <property type="term" value="F:catalytic activity"/>
    <property type="evidence" value="ECO:0007669"/>
    <property type="project" value="InterPro"/>
</dbReference>
<comment type="cofactor">
    <cofactor evidence="1">
        <name>pantetheine 4'-phosphate</name>
        <dbReference type="ChEBI" id="CHEBI:47942"/>
    </cofactor>
</comment>
<keyword evidence="3" id="KW-0596">Phosphopantetheine</keyword>
<dbReference type="PANTHER" id="PTHR45527">
    <property type="entry name" value="NONRIBOSOMAL PEPTIDE SYNTHETASE"/>
    <property type="match status" value="1"/>
</dbReference>
<keyword evidence="4" id="KW-0597">Phosphoprotein</keyword>
<dbReference type="FunFam" id="3.40.50.980:FF:000001">
    <property type="entry name" value="Non-ribosomal peptide synthetase"/>
    <property type="match status" value="3"/>
</dbReference>
<dbReference type="Gene3D" id="3.40.50.980">
    <property type="match status" value="4"/>
</dbReference>
<dbReference type="GO" id="GO:0044550">
    <property type="term" value="P:secondary metabolite biosynthetic process"/>
    <property type="evidence" value="ECO:0007669"/>
    <property type="project" value="TreeGrafter"/>
</dbReference>
<dbReference type="InterPro" id="IPR045851">
    <property type="entry name" value="AMP-bd_C_sf"/>
</dbReference>
<dbReference type="Pfam" id="PF13193">
    <property type="entry name" value="AMP-binding_C"/>
    <property type="match status" value="3"/>
</dbReference>
<dbReference type="InterPro" id="IPR006162">
    <property type="entry name" value="Ppantetheine_attach_site"/>
</dbReference>
<dbReference type="InterPro" id="IPR001242">
    <property type="entry name" value="Condensation_dom"/>
</dbReference>
<dbReference type="InterPro" id="IPR000873">
    <property type="entry name" value="AMP-dep_synth/lig_dom"/>
</dbReference>
<evidence type="ECO:0000256" key="2">
    <source>
        <dbReference type="ARBA" id="ARBA00006432"/>
    </source>
</evidence>
<evidence type="ECO:0000256" key="1">
    <source>
        <dbReference type="ARBA" id="ARBA00001957"/>
    </source>
</evidence>
<dbReference type="Gene3D" id="3.30.559.10">
    <property type="entry name" value="Chloramphenicol acetyltransferase-like domain"/>
    <property type="match status" value="3"/>
</dbReference>
<dbReference type="Gene3D" id="2.30.38.10">
    <property type="entry name" value="Luciferase, Domain 3"/>
    <property type="match status" value="2"/>
</dbReference>
<feature type="domain" description="Carrier" evidence="7">
    <location>
        <begin position="2087"/>
        <end position="2162"/>
    </location>
</feature>
<feature type="domain" description="Carrier" evidence="7">
    <location>
        <begin position="3148"/>
        <end position="3223"/>
    </location>
</feature>
<dbReference type="InterPro" id="IPR020845">
    <property type="entry name" value="AMP-binding_CS"/>
</dbReference>
<name>A0A1Y0IU01_9BACL</name>
<reference evidence="9" key="1">
    <citation type="submission" date="2017-05" db="EMBL/GenBank/DDBJ databases">
        <authorList>
            <person name="Sung H."/>
        </authorList>
    </citation>
    <scope>NUCLEOTIDE SEQUENCE [LARGE SCALE GENOMIC DNA]</scope>
    <source>
        <strain evidence="9">AR23208</strain>
    </source>
</reference>
<dbReference type="SUPFAM" id="SSF52777">
    <property type="entry name" value="CoA-dependent acyltransferases"/>
    <property type="match status" value="6"/>
</dbReference>
<dbReference type="Pfam" id="PF00501">
    <property type="entry name" value="AMP-binding"/>
    <property type="match status" value="3"/>
</dbReference>
<dbReference type="InterPro" id="IPR036736">
    <property type="entry name" value="ACP-like_sf"/>
</dbReference>
<dbReference type="GO" id="GO:0005829">
    <property type="term" value="C:cytosol"/>
    <property type="evidence" value="ECO:0007669"/>
    <property type="project" value="TreeGrafter"/>
</dbReference>
<dbReference type="InterPro" id="IPR020802">
    <property type="entry name" value="TesA-like"/>
</dbReference>
<keyword evidence="9" id="KW-1185">Reference proteome</keyword>
<dbReference type="Gene3D" id="3.30.559.30">
    <property type="entry name" value="Nonribosomal peptide synthetase, condensation domain"/>
    <property type="match status" value="3"/>
</dbReference>
<dbReference type="Pfam" id="PF00550">
    <property type="entry name" value="PP-binding"/>
    <property type="match status" value="3"/>
</dbReference>
<dbReference type="PROSITE" id="PS50075">
    <property type="entry name" value="CARRIER"/>
    <property type="match status" value="3"/>
</dbReference>
<dbReference type="PROSITE" id="PS00012">
    <property type="entry name" value="PHOSPHOPANTETHEINE"/>
    <property type="match status" value="2"/>
</dbReference>
<dbReference type="RefSeq" id="WP_087458154.1">
    <property type="nucleotide sequence ID" value="NZ_CP021434.1"/>
</dbReference>
<dbReference type="Pfam" id="PF00975">
    <property type="entry name" value="Thioesterase"/>
    <property type="match status" value="1"/>
</dbReference>
<accession>A0A1Y0IU01</accession>
<dbReference type="CDD" id="cd19531">
    <property type="entry name" value="LCL_NRPS-like"/>
    <property type="match status" value="3"/>
</dbReference>
<dbReference type="KEGG" id="tum:CBW65_18870"/>
<dbReference type="OrthoDB" id="9765680at2"/>
<gene>
    <name evidence="8" type="ORF">CBW65_18870</name>
</gene>
<dbReference type="InterPro" id="IPR042099">
    <property type="entry name" value="ANL_N_sf"/>
</dbReference>
<feature type="region of interest" description="Disordered" evidence="6">
    <location>
        <begin position="21"/>
        <end position="43"/>
    </location>
</feature>
<evidence type="ECO:0000256" key="6">
    <source>
        <dbReference type="SAM" id="MobiDB-lite"/>
    </source>
</evidence>
<dbReference type="PROSITE" id="PS00455">
    <property type="entry name" value="AMP_BINDING"/>
    <property type="match status" value="3"/>
</dbReference>
<organism evidence="8 9">
    <name type="scientific">Tumebacillus avium</name>
    <dbReference type="NCBI Taxonomy" id="1903704"/>
    <lineage>
        <taxon>Bacteria</taxon>
        <taxon>Bacillati</taxon>
        <taxon>Bacillota</taxon>
        <taxon>Bacilli</taxon>
        <taxon>Bacillales</taxon>
        <taxon>Alicyclobacillaceae</taxon>
        <taxon>Tumebacillus</taxon>
    </lineage>
</organism>
<dbReference type="FunFam" id="3.30.300.30:FF:000010">
    <property type="entry name" value="Enterobactin synthetase component F"/>
    <property type="match status" value="3"/>
</dbReference>
<dbReference type="GO" id="GO:0043041">
    <property type="term" value="P:amino acid activation for nonribosomal peptide biosynthetic process"/>
    <property type="evidence" value="ECO:0007669"/>
    <property type="project" value="TreeGrafter"/>
</dbReference>
<protein>
    <recommendedName>
        <fullName evidence="7">Carrier domain-containing protein</fullName>
    </recommendedName>
</protein>
<dbReference type="Gene3D" id="3.40.50.1820">
    <property type="entry name" value="alpha/beta hydrolase"/>
    <property type="match status" value="1"/>
</dbReference>
<dbReference type="InterPro" id="IPR023213">
    <property type="entry name" value="CAT-like_dom_sf"/>
</dbReference>
<dbReference type="SUPFAM" id="SSF56801">
    <property type="entry name" value="Acetyl-CoA synthetase-like"/>
    <property type="match status" value="3"/>
</dbReference>
<keyword evidence="5" id="KW-0045">Antibiotic biosynthesis</keyword>
<sequence length="3502" mass="385620">MTSRDLSKLSAAKQALLEKRLRAKPGAGAGAGASAPEGTSSRIAKRTKQDLLPLSFAQQRLWFLDQLEGGKSPAYNVPFVWTARGALHHEALEKSINQIISRHEALRTTFRSVNGQPEQVIHEQMPIEVPLYDLSQLPEAEKRAEARALTQQLVYRLFDLQGGSLTALSVLKLSEQEHLVILNLHHIVSDGWSMGVVMQELATLYDGYVTGTARSLPELPVQYADYALWQRDWLQGEALQGQLSYWKKQLGGELPTLQLPTDRPRPSRQTQHGAAYEFDLPAELYEGLKELSRQEGATLFMTMLAAFAAVLSRYAGQQDLLIGSPVANRRHSEIEGLIGFFVNTLVMRADLSGNPTFRELIGRVRQVAMEAFAHQDLPFEKLVEELQPEREASQSPLFNVMFVLVNTGKDELRLHGLSLERQEFAAETAKFDLTLVVGEGTDGLHAGLEYNTDLFDEATVERLASHFVRLLQAAVQNPDGRVAGMKLLTPQEEQLLSDWNQTAAEFPAHSCLHDLVTEQAHKTPDAIAVEMAGEGWTYRELQTRSDDLAAWLQAHGVSQGDRVGIALSRSLRLPLAVLAVMKAGGVVVGLAQDYPEERLAAIFADARPALVLTEEKLAGRYREYGVPMLLVDQEQIPAASEPPSQTVRPQDLAYLIYTSGSTGKPKAISMPHRPIVNMVAWQVRDFAFKQPARTLQFSTLIFDIFYQELFATWMTGGTLILLQDEVRRNPEALLGCLLEEQVQRVYLPVAALQHLAETAQTKQTFPTDLQEVAVAGEQLQITPALRVFFENLPGAVLHNHYGPSEAHVITRYTLSGAATDWDVLPPVGSAVDNVRLYVLDELMQPVPVGVTGELFVGGVALADGYWEREELTAQAFFWHDFADGSRERLYRTGDLVSWRRDGNLLYRGRIDGQVKIRGYRVELGEIETALHEHLSVSEAVAGVYTDDDGNKRLVAYVVQNAVTEERVNYRAYLAERLPSYMVPASIMLLEALPVTVTGKVDRRALPKPDGGAVEGDAQADLPRNSVEELLAGLYAQVLGVKNVGLRDNFFHLGGHSLLLTQVASRLRDVFGVELPLQKLFDAPTVEELAPLVEAAISDGASVLPAIPKTQKGARLPLSFAQQRLWFLDRFQGAGEGDASYNMPSVMKMQGELDLDALRRSIGEIVSRHDALRTVFAEADGHPYQVVLPELALDVPFVDLSSQEGDIQALADQLVAAEVARRFDLARGPLISAKVIGLGQQEYLLVMNVHHIVSDGWSIGVLMKELTALYAAYVQGQPAPFAPLPIQYPDYAVWQRNWLEGETMQRQLSYWNVQLAGDLPALRLPTDHPRPARKTYVGRVESFKLPLQLAERLKEVSRAEGATLFMTLLSAFSVLLGRYALTDDVVVGTPVAGRRQSETEALIGFFVNTLAMRTDLSGDPTFAELLRRVRKMSLEAYAHQDVPFEKLVEEIQPERDPSHSPLFQVMFVLLNMDLGGQEVPGLSLSMYGFEAQTAKFDLTLFASEEEDGLLMGLEYNTDLFTRETILRMAGHLHTLLEAIVEHPHLQTSRLPIMGAAERQAALQAACGPTVEIPEDLTVHALVEAQAARTPDAVAVEYAGNSLSYRELNARANSLAVRLRELGAGPNVPVGLSLNRGLHLMVAMLGVLKAGSPYVALDPAYPAERLAVMVQESRVPILVTEAGLADLLPAVETTLFVNGVEDLPPLEENVDSGVTQADLAYVLYTSGTTGTPKGVAMPHRALVNLLLWQEAQLPAGELARTLQFASLNFDASFQDSFSTWMNGGTMILISEEDRRDAYAMLRHVQQERVTRLFIPFVALQQLAEASAATGIIPTCIRQIITAGEQLQVTHSIRDLFAKLPDAVLFNEYGPSETHVITQYTLPGASENWNLLPSIGDAIWNTQLLVLDEHRQPVPFGVPGELYAGGMSLADGYLHRPELTRERFIEWQAAADAPAERVYRTGDLVRLLPDGNLLFLGRIDLQVKIRGYRVEPAEIEAALAQHPDVVEAAVLALEITPGQRSLVAYVVSESGAELVSEMKSYLTSKLPSYMIPSAFVPLPELPVTPNGKVDRRRLPSPERAHFAADGEYVAPRNEAEETIVSVFADLLGVEQVGIHDNFFALGGHSLLATQVISRLCKSFAVEVPLSKLFECPTPAELSALLTGLQGEEQPQSPVPLLQQRDTVGPRPLSFAQQRLWFLDRLQEGAVSHNLPLLWQIEGELDTEALSRSLRDIVRRHEALRTVFVLQDGTPAALVQEAGDLLLTVSDLTGLPPERRDAEVRQKVQADLERPFDLSQGPLVRALLIRTGEATHVLLLNMHHIIVDGWSLGVLTGELAARYTAYQNGQQTQFPALPVQYGDYALWQQEWLQGDRLEQQLAYWREVLGGELPILQLPADHARPSFAAHRAGMEQFSLSPELSDALRSLSRKHGVTLYMTLLAALMTLLHRLSGDEDLLIGTPVAGRTSQELEPLIGFFVNTLVLRGDLSADPTFVELLSRVNKTALGAFEHQDLPFEKLVAELQPERAGGQTPLFSVMFQVLYQKGHELELPGLTLTPLDSMPLQTNFDLGLFFMEGDAELSGNIEYSADIFEASTIRRLVEQLEMLLRSVTSDPSQQLSQLQVLTAEQKSQLADWSETITMPAPELPVYRLFEQQAARTPDRTAVRFEQEQLTYRELCARANQLARHLQAVGAGRQTLVGICLERSLDLVVALLAVWKAGSAFVPLDPAYPQERLALILEDTNLPLLLTTEALQSTLPQHGAQVVLLDADCGKWADLPEEDLETTAGASDLAYLIYTSGSTGRPKAVAIEQRNLAATLQASREHFQFEPGDVFPWIASYAFDISLFELLNPLLTGGISIVLSREHLLDLPRLVRDLKQYTMIHTVPSLMRQIVDHINGQEIDSACYDGLRTIFIGGDAVPPELLSAMHDTFRRADIRVLYGPTEAAIICAQLQVPRGAKAERPLIGRAMHQAKLRICDAIGNLVPIGVPGELYIGGLGVARGYFERPELTALQFVELEGERWYKSGDLVRCLADGTLEFLGRLDHQVKIRGFRIELGEIEAALGEHPAVSVAVVLAREINAGDKQLVAYVSPRDNAALSAAELRSALQARLPEHMVPSFFVLLDAMPMTATGKIDRKQLPLPVHSAAGDSRFIAPRDCTELAMAQLWAEVLGVQAVGSYDNFFEIGGHSLKAVALMEAIRKRFDVSLPLTALFQSPTVASLASILRGEAAADSDGVLVLLQKGDNTRPPLFLLPPQGGGVMSYLPLVQGLAAEETVYGLQSVGYESDEAPFATMEEIAERFLAEIQAVQPQGPYRLAGWSFGGVAAYELARRLEGQGQEVEFLGLIDAMLIDPAGGAARAEGHTEEVALIHQAAQLDMDLSLLQGLSVDAGLDLVLRRAHELHRLPEGTTPESMRQKMRVTMNNGVAGFSYVPPGAVRADLTLFRCSEVPPQPELERPLVDPEQWSPYTQGTVNVIPVPGDHHSLFLPPNVQELAEQLNVLLRTSQEA</sequence>
<dbReference type="EMBL" id="CP021434">
    <property type="protein sequence ID" value="ARU62804.1"/>
    <property type="molecule type" value="Genomic_DNA"/>
</dbReference>
<dbReference type="InterPro" id="IPR010071">
    <property type="entry name" value="AA_adenyl_dom"/>
</dbReference>
<evidence type="ECO:0000313" key="8">
    <source>
        <dbReference type="EMBL" id="ARU62804.1"/>
    </source>
</evidence>
<dbReference type="FunFam" id="1.10.1200.10:FF:000005">
    <property type="entry name" value="Nonribosomal peptide synthetase 1"/>
    <property type="match status" value="2"/>
</dbReference>
<dbReference type="NCBIfam" id="NF003417">
    <property type="entry name" value="PRK04813.1"/>
    <property type="match status" value="3"/>
</dbReference>
<proteinExistence type="inferred from homology"/>
<dbReference type="Proteomes" id="UP000195437">
    <property type="component" value="Chromosome"/>
</dbReference>
<dbReference type="Pfam" id="PF00668">
    <property type="entry name" value="Condensation"/>
    <property type="match status" value="3"/>
</dbReference>
<dbReference type="FunFam" id="3.30.559.30:FF:000001">
    <property type="entry name" value="Non-ribosomal peptide synthetase"/>
    <property type="match status" value="1"/>
</dbReference>
<evidence type="ECO:0000259" key="7">
    <source>
        <dbReference type="PROSITE" id="PS50075"/>
    </source>
</evidence>
<dbReference type="FunFam" id="1.10.1200.10:FF:000016">
    <property type="entry name" value="Non-ribosomal peptide synthase"/>
    <property type="match status" value="1"/>
</dbReference>
<dbReference type="Gene3D" id="3.40.50.12780">
    <property type="entry name" value="N-terminal domain of ligase-like"/>
    <property type="match status" value="1"/>
</dbReference>